<dbReference type="AlphaFoldDB" id="A0A433SXQ0"/>
<dbReference type="Proteomes" id="UP000271974">
    <property type="component" value="Unassembled WGS sequence"/>
</dbReference>
<feature type="region of interest" description="Disordered" evidence="1">
    <location>
        <begin position="526"/>
        <end position="594"/>
    </location>
</feature>
<accession>A0A433SXQ0</accession>
<feature type="compositionally biased region" description="Basic and acidic residues" evidence="1">
    <location>
        <begin position="760"/>
        <end position="774"/>
    </location>
</feature>
<organism evidence="2 3">
    <name type="scientific">Elysia chlorotica</name>
    <name type="common">Eastern emerald elysia</name>
    <name type="synonym">Sea slug</name>
    <dbReference type="NCBI Taxonomy" id="188477"/>
    <lineage>
        <taxon>Eukaryota</taxon>
        <taxon>Metazoa</taxon>
        <taxon>Spiralia</taxon>
        <taxon>Lophotrochozoa</taxon>
        <taxon>Mollusca</taxon>
        <taxon>Gastropoda</taxon>
        <taxon>Heterobranchia</taxon>
        <taxon>Euthyneura</taxon>
        <taxon>Panpulmonata</taxon>
        <taxon>Sacoglossa</taxon>
        <taxon>Placobranchoidea</taxon>
        <taxon>Plakobranchidae</taxon>
        <taxon>Elysia</taxon>
    </lineage>
</organism>
<protein>
    <submittedName>
        <fullName evidence="2">Uncharacterized protein</fullName>
    </submittedName>
</protein>
<feature type="compositionally biased region" description="Low complexity" evidence="1">
    <location>
        <begin position="155"/>
        <end position="172"/>
    </location>
</feature>
<name>A0A433SXQ0_ELYCH</name>
<evidence type="ECO:0000313" key="2">
    <source>
        <dbReference type="EMBL" id="RUS74048.1"/>
    </source>
</evidence>
<feature type="region of interest" description="Disordered" evidence="1">
    <location>
        <begin position="123"/>
        <end position="180"/>
    </location>
</feature>
<keyword evidence="3" id="KW-1185">Reference proteome</keyword>
<feature type="compositionally biased region" description="Polar residues" evidence="1">
    <location>
        <begin position="575"/>
        <end position="594"/>
    </location>
</feature>
<evidence type="ECO:0000313" key="3">
    <source>
        <dbReference type="Proteomes" id="UP000271974"/>
    </source>
</evidence>
<proteinExistence type="predicted"/>
<feature type="region of interest" description="Disordered" evidence="1">
    <location>
        <begin position="760"/>
        <end position="786"/>
    </location>
</feature>
<sequence>MYLFLFIHRFSDCLCSPGTERCTISYTITAIYGRNYAFQVTRVVRNPSLFTFSHGRDEGFVCQTPNFAHYTYNTVSCIRQAIDSSIYERPSFGGFFNWNIEGDDCSRCISLCWNHRSVSFSRTGTGNKPEEGRCAPNTFPTKTPTLVPETGRVNTSVSATSKTKTRTTTPSALRHSSPKPQWLLSTPTTALLVATTTGENLNVSDTSIVKLSGDGGSDASVPASGWVGLAIGLTATAAVIVIGLALFRKRNQRAKQHVTGEGECNQEDEKEAFSSTELQPYSCCGDDNAGHSQTLNSFPPHSDDQTDIHLPNYSSVSVDTGAVYNVIADSHLGISEVYVNSDSSNPTLLRVHNTLETPGEQGAVPHDQSQRSVDDYYNCGLNAMGEGTKSGESVTKPAMGAYSKVLKNTSRTNKVEESSENVHTYTTLPQRSFLTEEEQKSVLDTYNMASTLSEPQHREDEGTAQLGSMYSVARPDQENEEDSSLKNGSGETHAPPLCSGAFSGLDSDQTMAGYFTLEDVEHKVNVDVQDGQRVNGNTFAPYTSSSDPSSGNQGTKSLSTSDPQSFPCYGEDIVNHSQGSPPTSGGQTDTHIPEYSSVSVDTGAVYNVIADSHLMASKVSGRTDRSNPGFLRVDNSLKTSKEAGTLRDAQSQSMDDTYYNCGLNSMGEGTKSRESVTKTAMGAYSKVLKNTSRPNKENVEEKNKNFHTYTTLPQRSFLTVEEQKSVLDTYNMASTLSEPQDREDGGTVQLGSMYSVARPYREKEEDSSLKHGSGETHAPPLCSGSFSDLDSDRTMAGYFTLEDVEHKVNGDVQDGQRVNGNTFDRYTCSSDPYSGIQGTECLGFGETPCVDAKKSENLMYENYKGPKPGTILPGLESHGNHHQQAEYFVLEEQTGVSHGTGVLGGENHI</sequence>
<feature type="region of interest" description="Disordered" evidence="1">
    <location>
        <begin position="474"/>
        <end position="501"/>
    </location>
</feature>
<dbReference type="EMBL" id="RQTK01000872">
    <property type="protein sequence ID" value="RUS74048.1"/>
    <property type="molecule type" value="Genomic_DNA"/>
</dbReference>
<reference evidence="2 3" key="1">
    <citation type="submission" date="2019-01" db="EMBL/GenBank/DDBJ databases">
        <title>A draft genome assembly of the solar-powered sea slug Elysia chlorotica.</title>
        <authorList>
            <person name="Cai H."/>
            <person name="Li Q."/>
            <person name="Fang X."/>
            <person name="Li J."/>
            <person name="Curtis N.E."/>
            <person name="Altenburger A."/>
            <person name="Shibata T."/>
            <person name="Feng M."/>
            <person name="Maeda T."/>
            <person name="Schwartz J.A."/>
            <person name="Shigenobu S."/>
            <person name="Lundholm N."/>
            <person name="Nishiyama T."/>
            <person name="Yang H."/>
            <person name="Hasebe M."/>
            <person name="Li S."/>
            <person name="Pierce S.K."/>
            <person name="Wang J."/>
        </authorList>
    </citation>
    <scope>NUCLEOTIDE SEQUENCE [LARGE SCALE GENOMIC DNA]</scope>
    <source>
        <strain evidence="2">EC2010</strain>
        <tissue evidence="2">Whole organism of an adult</tissue>
    </source>
</reference>
<evidence type="ECO:0000256" key="1">
    <source>
        <dbReference type="SAM" id="MobiDB-lite"/>
    </source>
</evidence>
<feature type="compositionally biased region" description="Polar residues" evidence="1">
    <location>
        <begin position="532"/>
        <end position="564"/>
    </location>
</feature>
<comment type="caution">
    <text evidence="2">The sequence shown here is derived from an EMBL/GenBank/DDBJ whole genome shotgun (WGS) entry which is preliminary data.</text>
</comment>
<gene>
    <name evidence="2" type="ORF">EGW08_018197</name>
</gene>